<keyword evidence="12" id="KW-0902">Two-component regulatory system</keyword>
<dbReference type="EC" id="2.7.13.3" evidence="3"/>
<dbReference type="InterPro" id="IPR003660">
    <property type="entry name" value="HAMP_dom"/>
</dbReference>
<dbReference type="Pfam" id="PF02518">
    <property type="entry name" value="HATPase_c"/>
    <property type="match status" value="1"/>
</dbReference>
<comment type="caution">
    <text evidence="19">The sequence shown here is derived from an EMBL/GenBank/DDBJ whole genome shotgun (WGS) entry which is preliminary data.</text>
</comment>
<reference evidence="20" key="1">
    <citation type="journal article" date="2019" name="Int. J. Syst. Evol. Microbiol.">
        <title>The Global Catalogue of Microorganisms (GCM) 10K type strain sequencing project: providing services to taxonomists for standard genome sequencing and annotation.</title>
        <authorList>
            <consortium name="The Broad Institute Genomics Platform"/>
            <consortium name="The Broad Institute Genome Sequencing Center for Infectious Disease"/>
            <person name="Wu L."/>
            <person name="Ma J."/>
        </authorList>
    </citation>
    <scope>NUCLEOTIDE SEQUENCE [LARGE SCALE GENOMIC DNA]</scope>
    <source>
        <strain evidence="20">XZYJ18</strain>
    </source>
</reference>
<dbReference type="Pfam" id="PF00672">
    <property type="entry name" value="HAMP"/>
    <property type="match status" value="1"/>
</dbReference>
<evidence type="ECO:0000313" key="20">
    <source>
        <dbReference type="Proteomes" id="UP001596175"/>
    </source>
</evidence>
<dbReference type="InterPro" id="IPR004358">
    <property type="entry name" value="Sig_transdc_His_kin-like_C"/>
</dbReference>
<evidence type="ECO:0000256" key="3">
    <source>
        <dbReference type="ARBA" id="ARBA00012438"/>
    </source>
</evidence>
<dbReference type="PANTHER" id="PTHR43547">
    <property type="entry name" value="TWO-COMPONENT HISTIDINE KINASE"/>
    <property type="match status" value="1"/>
</dbReference>
<dbReference type="PROSITE" id="PS50109">
    <property type="entry name" value="HIS_KIN"/>
    <property type="match status" value="1"/>
</dbReference>
<dbReference type="Gene3D" id="1.10.287.130">
    <property type="match status" value="1"/>
</dbReference>
<dbReference type="PANTHER" id="PTHR43547:SF2">
    <property type="entry name" value="HYBRID SIGNAL TRANSDUCTION HISTIDINE KINASE C"/>
    <property type="match status" value="1"/>
</dbReference>
<dbReference type="GO" id="GO:0016301">
    <property type="term" value="F:kinase activity"/>
    <property type="evidence" value="ECO:0007669"/>
    <property type="project" value="UniProtKB-KW"/>
</dbReference>
<evidence type="ECO:0000256" key="14">
    <source>
        <dbReference type="ARBA" id="ARBA00035305"/>
    </source>
</evidence>
<dbReference type="InterPro" id="IPR036097">
    <property type="entry name" value="HisK_dim/P_sf"/>
</dbReference>
<evidence type="ECO:0000256" key="2">
    <source>
        <dbReference type="ARBA" id="ARBA00004651"/>
    </source>
</evidence>
<keyword evidence="13 16" id="KW-0472">Membrane</keyword>
<dbReference type="SUPFAM" id="SSF47384">
    <property type="entry name" value="Homodimeric domain of signal transducing histidine kinase"/>
    <property type="match status" value="1"/>
</dbReference>
<dbReference type="SUPFAM" id="SSF158472">
    <property type="entry name" value="HAMP domain-like"/>
    <property type="match status" value="1"/>
</dbReference>
<dbReference type="Pfam" id="PF00512">
    <property type="entry name" value="HisKA"/>
    <property type="match status" value="1"/>
</dbReference>
<keyword evidence="10" id="KW-0067">ATP-binding</keyword>
<dbReference type="SMART" id="SM00387">
    <property type="entry name" value="HATPase_c"/>
    <property type="match status" value="1"/>
</dbReference>
<proteinExistence type="predicted"/>
<gene>
    <name evidence="19" type="primary">mtrB</name>
    <name evidence="19" type="ORF">ACFPK1_18025</name>
</gene>
<evidence type="ECO:0000256" key="13">
    <source>
        <dbReference type="ARBA" id="ARBA00023136"/>
    </source>
</evidence>
<comment type="subcellular location">
    <subcellularLocation>
        <location evidence="2">Cell membrane</location>
        <topology evidence="2">Multi-pass membrane protein</topology>
    </subcellularLocation>
</comment>
<name>A0ABV9ZKY6_9PSEU</name>
<evidence type="ECO:0000256" key="1">
    <source>
        <dbReference type="ARBA" id="ARBA00000085"/>
    </source>
</evidence>
<evidence type="ECO:0000313" key="19">
    <source>
        <dbReference type="EMBL" id="MFC5140144.1"/>
    </source>
</evidence>
<organism evidence="19 20">
    <name type="scientific">Actinomycetospora rhizophila</name>
    <dbReference type="NCBI Taxonomy" id="1416876"/>
    <lineage>
        <taxon>Bacteria</taxon>
        <taxon>Bacillati</taxon>
        <taxon>Actinomycetota</taxon>
        <taxon>Actinomycetes</taxon>
        <taxon>Pseudonocardiales</taxon>
        <taxon>Pseudonocardiaceae</taxon>
        <taxon>Actinomycetospora</taxon>
    </lineage>
</organism>
<evidence type="ECO:0000256" key="16">
    <source>
        <dbReference type="SAM" id="Phobius"/>
    </source>
</evidence>
<evidence type="ECO:0000256" key="12">
    <source>
        <dbReference type="ARBA" id="ARBA00023012"/>
    </source>
</evidence>
<keyword evidence="8" id="KW-0547">Nucleotide-binding</keyword>
<keyword evidence="7 16" id="KW-0812">Transmembrane</keyword>
<comment type="catalytic activity">
    <reaction evidence="1">
        <text>ATP + protein L-histidine = ADP + protein N-phospho-L-histidine.</text>
        <dbReference type="EC" id="2.7.13.3"/>
    </reaction>
</comment>
<dbReference type="CDD" id="cd00075">
    <property type="entry name" value="HATPase"/>
    <property type="match status" value="1"/>
</dbReference>
<evidence type="ECO:0000256" key="11">
    <source>
        <dbReference type="ARBA" id="ARBA00022989"/>
    </source>
</evidence>
<feature type="domain" description="Histidine kinase" evidence="17">
    <location>
        <begin position="322"/>
        <end position="541"/>
    </location>
</feature>
<dbReference type="SMART" id="SM00304">
    <property type="entry name" value="HAMP"/>
    <property type="match status" value="1"/>
</dbReference>
<evidence type="ECO:0000256" key="5">
    <source>
        <dbReference type="ARBA" id="ARBA00022553"/>
    </source>
</evidence>
<keyword evidence="5" id="KW-0597">Phosphoprotein</keyword>
<feature type="domain" description="HAMP" evidence="18">
    <location>
        <begin position="255"/>
        <end position="307"/>
    </location>
</feature>
<protein>
    <recommendedName>
        <fullName evidence="14">Sensor histidine kinase MtrB</fullName>
        <ecNumber evidence="3">2.7.13.3</ecNumber>
    </recommendedName>
</protein>
<dbReference type="PROSITE" id="PS50885">
    <property type="entry name" value="HAMP"/>
    <property type="match status" value="1"/>
</dbReference>
<dbReference type="RefSeq" id="WP_378022315.1">
    <property type="nucleotide sequence ID" value="NZ_JBHSKG010000009.1"/>
</dbReference>
<keyword evidence="20" id="KW-1185">Reference proteome</keyword>
<dbReference type="InterPro" id="IPR036890">
    <property type="entry name" value="HATPase_C_sf"/>
</dbReference>
<evidence type="ECO:0000256" key="15">
    <source>
        <dbReference type="SAM" id="MobiDB-lite"/>
    </source>
</evidence>
<dbReference type="PRINTS" id="PR00344">
    <property type="entry name" value="BCTRLSENSOR"/>
</dbReference>
<dbReference type="Proteomes" id="UP001596175">
    <property type="component" value="Unassembled WGS sequence"/>
</dbReference>
<dbReference type="Gene3D" id="3.30.565.10">
    <property type="entry name" value="Histidine kinase-like ATPase, C-terminal domain"/>
    <property type="match status" value="1"/>
</dbReference>
<evidence type="ECO:0000256" key="6">
    <source>
        <dbReference type="ARBA" id="ARBA00022679"/>
    </source>
</evidence>
<evidence type="ECO:0000259" key="17">
    <source>
        <dbReference type="PROSITE" id="PS50109"/>
    </source>
</evidence>
<keyword evidence="11 16" id="KW-1133">Transmembrane helix</keyword>
<dbReference type="InterPro" id="IPR003661">
    <property type="entry name" value="HisK_dim/P_dom"/>
</dbReference>
<dbReference type="InterPro" id="IPR047669">
    <property type="entry name" value="MtrAB_MtrB"/>
</dbReference>
<dbReference type="Gene3D" id="6.10.340.10">
    <property type="match status" value="1"/>
</dbReference>
<feature type="transmembrane region" description="Helical" evidence="16">
    <location>
        <begin position="35"/>
        <end position="54"/>
    </location>
</feature>
<evidence type="ECO:0000256" key="8">
    <source>
        <dbReference type="ARBA" id="ARBA00022741"/>
    </source>
</evidence>
<dbReference type="InterPro" id="IPR005467">
    <property type="entry name" value="His_kinase_dom"/>
</dbReference>
<keyword evidence="4" id="KW-1003">Cell membrane</keyword>
<evidence type="ECO:0000256" key="7">
    <source>
        <dbReference type="ARBA" id="ARBA00022692"/>
    </source>
</evidence>
<feature type="region of interest" description="Disordered" evidence="15">
    <location>
        <begin position="565"/>
        <end position="619"/>
    </location>
</feature>
<keyword evidence="9 19" id="KW-0418">Kinase</keyword>
<dbReference type="CDD" id="cd06225">
    <property type="entry name" value="HAMP"/>
    <property type="match status" value="1"/>
</dbReference>
<dbReference type="SMART" id="SM00388">
    <property type="entry name" value="HisKA"/>
    <property type="match status" value="1"/>
</dbReference>
<keyword evidence="6" id="KW-0808">Transferase</keyword>
<evidence type="ECO:0000256" key="10">
    <source>
        <dbReference type="ARBA" id="ARBA00022840"/>
    </source>
</evidence>
<dbReference type="CDD" id="cd00082">
    <property type="entry name" value="HisKA"/>
    <property type="match status" value="1"/>
</dbReference>
<dbReference type="InterPro" id="IPR003594">
    <property type="entry name" value="HATPase_dom"/>
</dbReference>
<evidence type="ECO:0000256" key="9">
    <source>
        <dbReference type="ARBA" id="ARBA00022777"/>
    </source>
</evidence>
<sequence length="619" mass="65656">MTSVLINVRRRLDRFVAERVGQVRVLWRRSMQLRVVLSTLAMSIVVVAVLGLVLQTQIADRLVQGKEQAALIQADISRQALERDLARIDPDRDGAQAVLDDVLDRLSTSGQDAGSNGLTRGSDPVSDAGAFDAVLIAGSDTLGAVPGALPTVPGGTTGEISAGPAQVIPPQLRAPVLQGFLATKYLTVASSGQAAPVPTLVVGQPVRTAGRNLQLYLLFPLSAEQRTLALVQSTLALAAGVLLVLLAGISSVVTRQVVRPVRQAADVAERFADGHLDERMPVHGDDEVARLAESYNEMAASIQSQIRQLEEFGALQRRFTSDVSHELRTPLTTVRMAAEVLHAQVDPGEVTAARSAQLLVDELDRFETLLSDLLEISRLDAGMAELGLELVDVAAVVRRAAETVRHLVDETATPLLLDLGDGDEPVLAEVDPRRVERILRNLLANAIDHGESRPIEVRLAADEGALAVVVRDHGIGLKPGEAGLVFNRFWRADPSRQRRSGGTGLGLAISLEDARLHGGWLQAWGEVDRGAVFRLTLPLRHGERLRTSPLPLLPVAAAPAAAEPGIHDAAPTTGTALPPMDADADGNGDGSPDADGADDLDAVFPQPSPPSDPGTSVAR</sequence>
<dbReference type="NCBIfam" id="NF040691">
    <property type="entry name" value="MtrAB_MtrB"/>
    <property type="match status" value="1"/>
</dbReference>
<evidence type="ECO:0000256" key="4">
    <source>
        <dbReference type="ARBA" id="ARBA00022475"/>
    </source>
</evidence>
<dbReference type="SUPFAM" id="SSF55874">
    <property type="entry name" value="ATPase domain of HSP90 chaperone/DNA topoisomerase II/histidine kinase"/>
    <property type="match status" value="1"/>
</dbReference>
<dbReference type="EMBL" id="JBHSKG010000009">
    <property type="protein sequence ID" value="MFC5140144.1"/>
    <property type="molecule type" value="Genomic_DNA"/>
</dbReference>
<accession>A0ABV9ZKY6</accession>
<evidence type="ECO:0000259" key="18">
    <source>
        <dbReference type="PROSITE" id="PS50885"/>
    </source>
</evidence>